<name>A0A060YYU5_ONCMY</name>
<evidence type="ECO:0000256" key="1">
    <source>
        <dbReference type="SAM" id="Phobius"/>
    </source>
</evidence>
<proteinExistence type="predicted"/>
<feature type="transmembrane region" description="Helical" evidence="1">
    <location>
        <begin position="44"/>
        <end position="61"/>
    </location>
</feature>
<accession>A0A060YYU5</accession>
<gene>
    <name evidence="2" type="ORF">GSONMT00039804001</name>
</gene>
<dbReference type="EMBL" id="FR928644">
    <property type="protein sequence ID" value="CDQ97053.1"/>
    <property type="molecule type" value="Genomic_DNA"/>
</dbReference>
<evidence type="ECO:0000313" key="3">
    <source>
        <dbReference type="Proteomes" id="UP000193380"/>
    </source>
</evidence>
<keyword evidence="1" id="KW-1133">Transmembrane helix</keyword>
<dbReference type="Proteomes" id="UP000193380">
    <property type="component" value="Unassembled WGS sequence"/>
</dbReference>
<organism evidence="2 3">
    <name type="scientific">Oncorhynchus mykiss</name>
    <name type="common">Rainbow trout</name>
    <name type="synonym">Salmo gairdneri</name>
    <dbReference type="NCBI Taxonomy" id="8022"/>
    <lineage>
        <taxon>Eukaryota</taxon>
        <taxon>Metazoa</taxon>
        <taxon>Chordata</taxon>
        <taxon>Craniata</taxon>
        <taxon>Vertebrata</taxon>
        <taxon>Euteleostomi</taxon>
        <taxon>Actinopterygii</taxon>
        <taxon>Neopterygii</taxon>
        <taxon>Teleostei</taxon>
        <taxon>Protacanthopterygii</taxon>
        <taxon>Salmoniformes</taxon>
        <taxon>Salmonidae</taxon>
        <taxon>Salmoninae</taxon>
        <taxon>Oncorhynchus</taxon>
    </lineage>
</organism>
<dbReference type="PaxDb" id="8022-A0A060YYU5"/>
<reference evidence="2" key="1">
    <citation type="journal article" date="2014" name="Nat. Commun.">
        <title>The rainbow trout genome provides novel insights into evolution after whole-genome duplication in vertebrates.</title>
        <authorList>
            <person name="Berthelot C."/>
            <person name="Brunet F."/>
            <person name="Chalopin D."/>
            <person name="Juanchich A."/>
            <person name="Bernard M."/>
            <person name="Noel B."/>
            <person name="Bento P."/>
            <person name="Da Silva C."/>
            <person name="Labadie K."/>
            <person name="Alberti A."/>
            <person name="Aury J.M."/>
            <person name="Louis A."/>
            <person name="Dehais P."/>
            <person name="Bardou P."/>
            <person name="Montfort J."/>
            <person name="Klopp C."/>
            <person name="Cabau C."/>
            <person name="Gaspin C."/>
            <person name="Thorgaard G.H."/>
            <person name="Boussaha M."/>
            <person name="Quillet E."/>
            <person name="Guyomard R."/>
            <person name="Galiana D."/>
            <person name="Bobe J."/>
            <person name="Volff J.N."/>
            <person name="Genet C."/>
            <person name="Wincker P."/>
            <person name="Jaillon O."/>
            <person name="Roest Crollius H."/>
            <person name="Guiguen Y."/>
        </authorList>
    </citation>
    <scope>NUCLEOTIDE SEQUENCE [LARGE SCALE GENOMIC DNA]</scope>
</reference>
<dbReference type="AlphaFoldDB" id="A0A060YYU5"/>
<reference evidence="2" key="2">
    <citation type="submission" date="2014-03" db="EMBL/GenBank/DDBJ databases">
        <authorList>
            <person name="Genoscope - CEA"/>
        </authorList>
    </citation>
    <scope>NUCLEOTIDE SEQUENCE</scope>
</reference>
<evidence type="ECO:0000313" key="2">
    <source>
        <dbReference type="EMBL" id="CDQ97053.1"/>
    </source>
</evidence>
<keyword evidence="1" id="KW-0472">Membrane</keyword>
<sequence>MHHQQRMAAIGTDKELSDLLDFSAVSNCYNIAMTETKAPTYRRLCFLICMAIDRLMFFFWYSL</sequence>
<protein>
    <submittedName>
        <fullName evidence="2">Uncharacterized protein</fullName>
    </submittedName>
</protein>
<keyword evidence="1" id="KW-0812">Transmembrane</keyword>
<dbReference type="STRING" id="8022.A0A060YYU5"/>